<accession>A0A915KM58</accession>
<name>A0A915KM58_ROMCU</name>
<dbReference type="AlphaFoldDB" id="A0A915KM58"/>
<evidence type="ECO:0000313" key="1">
    <source>
        <dbReference type="Proteomes" id="UP000887565"/>
    </source>
</evidence>
<keyword evidence="1" id="KW-1185">Reference proteome</keyword>
<dbReference type="WBParaSite" id="nRc.2.0.1.t39519-RA">
    <property type="protein sequence ID" value="nRc.2.0.1.t39519-RA"/>
    <property type="gene ID" value="nRc.2.0.1.g39519"/>
</dbReference>
<evidence type="ECO:0000313" key="2">
    <source>
        <dbReference type="WBParaSite" id="nRc.2.0.1.t39519-RA"/>
    </source>
</evidence>
<protein>
    <submittedName>
        <fullName evidence="2">Uncharacterized protein</fullName>
    </submittedName>
</protein>
<dbReference type="Proteomes" id="UP000887565">
    <property type="component" value="Unplaced"/>
</dbReference>
<reference evidence="2" key="1">
    <citation type="submission" date="2022-11" db="UniProtKB">
        <authorList>
            <consortium name="WormBaseParasite"/>
        </authorList>
    </citation>
    <scope>IDENTIFICATION</scope>
</reference>
<sequence>MKLGGSIRTIRNLEGDWPLSSVFLTTSLAPGDGLSAIQIAIVSSDSLCLFNKFFVHDTHSRMMSLFNYFKIMEIDFLISSRNSNRCIDRSKINGIKKELSMNKVER</sequence>
<organism evidence="1 2">
    <name type="scientific">Romanomermis culicivorax</name>
    <name type="common">Nematode worm</name>
    <dbReference type="NCBI Taxonomy" id="13658"/>
    <lineage>
        <taxon>Eukaryota</taxon>
        <taxon>Metazoa</taxon>
        <taxon>Ecdysozoa</taxon>
        <taxon>Nematoda</taxon>
        <taxon>Enoplea</taxon>
        <taxon>Dorylaimia</taxon>
        <taxon>Mermithida</taxon>
        <taxon>Mermithoidea</taxon>
        <taxon>Mermithidae</taxon>
        <taxon>Romanomermis</taxon>
    </lineage>
</organism>
<proteinExistence type="predicted"/>